<dbReference type="PROSITE" id="PS00518">
    <property type="entry name" value="ZF_RING_1"/>
    <property type="match status" value="1"/>
</dbReference>
<dbReference type="GO" id="GO:0016887">
    <property type="term" value="F:ATP hydrolysis activity"/>
    <property type="evidence" value="ECO:0007669"/>
    <property type="project" value="InterPro"/>
</dbReference>
<dbReference type="InterPro" id="IPR018957">
    <property type="entry name" value="Znf_C3HC4_RING-type"/>
</dbReference>
<gene>
    <name evidence="10" type="ORF">SKAU_G00301860</name>
</gene>
<dbReference type="PANTHER" id="PTHR22605">
    <property type="entry name" value="RZ-TYPE DOMAIN-CONTAINING PROTEIN"/>
    <property type="match status" value="1"/>
</dbReference>
<dbReference type="GO" id="GO:0004842">
    <property type="term" value="F:ubiquitin-protein transferase activity"/>
    <property type="evidence" value="ECO:0007669"/>
    <property type="project" value="InterPro"/>
</dbReference>
<keyword evidence="2" id="KW-0963">Cytoplasm</keyword>
<dbReference type="SUPFAM" id="SSF57850">
    <property type="entry name" value="RING/U-box"/>
    <property type="match status" value="1"/>
</dbReference>
<feature type="domain" description="RING-type" evidence="8">
    <location>
        <begin position="450"/>
        <end position="489"/>
    </location>
</feature>
<keyword evidence="5" id="KW-0862">Zinc</keyword>
<dbReference type="GO" id="GO:0006511">
    <property type="term" value="P:ubiquitin-dependent protein catabolic process"/>
    <property type="evidence" value="ECO:0007669"/>
    <property type="project" value="TreeGrafter"/>
</dbReference>
<evidence type="ECO:0000259" key="9">
    <source>
        <dbReference type="PROSITE" id="PS51981"/>
    </source>
</evidence>
<dbReference type="GO" id="GO:2000051">
    <property type="term" value="P:negative regulation of non-canonical Wnt signaling pathway"/>
    <property type="evidence" value="ECO:0007669"/>
    <property type="project" value="TreeGrafter"/>
</dbReference>
<reference evidence="10" key="1">
    <citation type="journal article" date="2023" name="Science">
        <title>Genome structures resolve the early diversification of teleost fishes.</title>
        <authorList>
            <person name="Parey E."/>
            <person name="Louis A."/>
            <person name="Montfort J."/>
            <person name="Bouchez O."/>
            <person name="Roques C."/>
            <person name="Iampietro C."/>
            <person name="Lluch J."/>
            <person name="Castinel A."/>
            <person name="Donnadieu C."/>
            <person name="Desvignes T."/>
            <person name="Floi Bucao C."/>
            <person name="Jouanno E."/>
            <person name="Wen M."/>
            <person name="Mejri S."/>
            <person name="Dirks R."/>
            <person name="Jansen H."/>
            <person name="Henkel C."/>
            <person name="Chen W.J."/>
            <person name="Zahm M."/>
            <person name="Cabau C."/>
            <person name="Klopp C."/>
            <person name="Thompson A.W."/>
            <person name="Robinson-Rechavi M."/>
            <person name="Braasch I."/>
            <person name="Lecointre G."/>
            <person name="Bobe J."/>
            <person name="Postlethwait J.H."/>
            <person name="Berthelot C."/>
            <person name="Roest Crollius H."/>
            <person name="Guiguen Y."/>
        </authorList>
    </citation>
    <scope>NUCLEOTIDE SEQUENCE</scope>
    <source>
        <strain evidence="10">WJC10195</strain>
    </source>
</reference>
<keyword evidence="6" id="KW-0391">Immunity</keyword>
<dbReference type="GO" id="GO:0016020">
    <property type="term" value="C:membrane"/>
    <property type="evidence" value="ECO:0007669"/>
    <property type="project" value="TreeGrafter"/>
</dbReference>
<evidence type="ECO:0000256" key="2">
    <source>
        <dbReference type="ARBA" id="ARBA00022490"/>
    </source>
</evidence>
<accession>A0A9Q1EVW6</accession>
<dbReference type="InterPro" id="IPR046439">
    <property type="entry name" value="ZF_RZ_dom"/>
</dbReference>
<dbReference type="GO" id="GO:0005730">
    <property type="term" value="C:nucleolus"/>
    <property type="evidence" value="ECO:0007669"/>
    <property type="project" value="TreeGrafter"/>
</dbReference>
<dbReference type="GO" id="GO:0002040">
    <property type="term" value="P:sprouting angiogenesis"/>
    <property type="evidence" value="ECO:0007669"/>
    <property type="project" value="TreeGrafter"/>
</dbReference>
<dbReference type="Pfam" id="PF20173">
    <property type="entry name" value="ZnF_RZ-type"/>
    <property type="match status" value="1"/>
</dbReference>
<evidence type="ECO:0000256" key="5">
    <source>
        <dbReference type="ARBA" id="ARBA00022833"/>
    </source>
</evidence>
<dbReference type="GO" id="GO:0008270">
    <property type="term" value="F:zinc ion binding"/>
    <property type="evidence" value="ECO:0007669"/>
    <property type="project" value="UniProtKB-KW"/>
</dbReference>
<sequence length="1647" mass="186026">MLRDQGEAGARSTRRVEILLMLLADSEEQKAVFLRALKRRLHTLLVIYDGKGFSSNNWVIKEAFNIDALQEGGTFRHALWKRLQAVVTPLLAQLIAVADRDYNLDLLLDHNSGEPVKKLWLDIFGDEELLEIPFTRVDCNSETKTILVQSYITPHLGSGCCSMPFSWRVRDYLEELWVHALQNEGHTLRQFEEFFRNTPLGQYMAEAGEETQRELFQSYLQDFVSMTTKVTSAEELQLLYTALTSCINELRIRQDVEGDEVISLLWVHTAHHKFKNRLQNLSRMVAMEPKVAAALQGNGNNRESPEMVLDVFAALACVEQLEPRDLDTDRQWLAWLRQVKRLQVPIELVCSEESCSRYGERSQEWARTVRTGWSRIFSMSLFVEHMLMGIEDMEEKLRPLLLEHTLGLGRILQTNTDLKMEPSFLAVIKILKACKNEANARIFKFANQACPMCQGDPQDPLSLPCDHIYCLACIRRWLMPGQMYCPLCKDELPDDYNPTASKDIRLRMKMYAQFRKRCNAFFIDLVSTMCFKDNTPPSSEVIQHLLSYLIIRGRDHVLTKALSPFDDSVDKNPVVRSVILKLLLKYSFGEVKGYLQQHLSDVEQSNILEEKDKSELYSLYINCLEDSMLERTQWLTVAERSACLQDERNFLLHVLRSGGVTVREATIEHLQQIARVRLCLDMAAQLLVDKLTNPGASGGIGNEVLAFLGSVADLCVQSRNDWYRVYLIRKVCSQKGVEFVQKLQTVAELKWMFPKEILQQDQEGGLMDHFLVWGEDYRTIREAIADATMKGRTEGIEEACEKCGGPPAKKTVLLLLALFREVTTLYRPTNHSLHPKQEFLQPLKGFIEASRVFVGPEAQAFALALVHNQLGALRVGADKPGVEHSLVELTVHLAAILMSVNHLQLAPLRMLALSPARMQAAFLPTMPDDMLYTARMALGPLMWYHCPNGHPCTVGECGRPVEVKRCLDCGLQIGGNCHLPVQGFTPVNVEGDRTQRGHVLGDPSRRDMPDMLDTKSMSPAPFTLVRLLTHMTMLIGASEHPQVISQIIIPPVGDPGSFLIGHLLKDVEQLGRMLGKGADDMVSVAHLTVRSLLDPRPPAQLPVHDDDVLSTKEARNAWETGLASDIIVPQLKTLERQLKEASARIRADSRVSSSPVLRVVFGDPRVTLSALPQDSLIHSGAVWSCRERASLRGLAHVVEQNDGRDSLPVLWRFLQREPELRPVRFLPEILALQRDLVKKFQNATDFTCGTIRDFIQSQRAASLKSWYETRIKIFLTTWNQLRHSLATKGELKIPAEFCQADLDVSSELQVLLPRRHGRGLCATALVSYLIGLHNEQVHAVDSHTGEETSYTVSPADLSDLHVIRYEPERDLLPLVLSHCQYSVERGQETLSEYDLPKIQQQVLTRFLQGKPLISLVGIPTLVNRHDRNYTNIFKDVKEKVGQEALPALTLAALAGELPAYSDVCEALGVVEVALGFLAKTGGDPNMQLVSYLEDVLQMGDQTAPHILKALSRCSLKHCAALWQLLASLKSETMLRLKRDPFGDVSEVYKEALSAEERVLLVGFLSKGGADACLLEMHEFLLLHLKDARAPEEYRSSWGLKETLESYIERKDVDVPPDVELLPEEICLTKFVEAWKFIVAFRQERGQR</sequence>
<keyword evidence="11" id="KW-1185">Reference proteome</keyword>
<dbReference type="EMBL" id="JAINUF010000012">
    <property type="protein sequence ID" value="KAJ8345993.1"/>
    <property type="molecule type" value="Genomic_DNA"/>
</dbReference>
<organism evidence="10 11">
    <name type="scientific">Synaphobranchus kaupii</name>
    <name type="common">Kaup's arrowtooth eel</name>
    <dbReference type="NCBI Taxonomy" id="118154"/>
    <lineage>
        <taxon>Eukaryota</taxon>
        <taxon>Metazoa</taxon>
        <taxon>Chordata</taxon>
        <taxon>Craniata</taxon>
        <taxon>Vertebrata</taxon>
        <taxon>Euteleostomi</taxon>
        <taxon>Actinopterygii</taxon>
        <taxon>Neopterygii</taxon>
        <taxon>Teleostei</taxon>
        <taxon>Anguilliformes</taxon>
        <taxon>Synaphobranchidae</taxon>
        <taxon>Synaphobranchus</taxon>
    </lineage>
</organism>
<dbReference type="InterPro" id="IPR013083">
    <property type="entry name" value="Znf_RING/FYVE/PHD"/>
</dbReference>
<dbReference type="InterPro" id="IPR017907">
    <property type="entry name" value="Znf_RING_CS"/>
</dbReference>
<protein>
    <recommendedName>
        <fullName evidence="12">Ring finger protein 213</fullName>
    </recommendedName>
</protein>
<proteinExistence type="predicted"/>
<dbReference type="Gene3D" id="3.30.40.10">
    <property type="entry name" value="Zinc/RING finger domain, C3HC4 (zinc finger)"/>
    <property type="match status" value="1"/>
</dbReference>
<dbReference type="CDD" id="cd16561">
    <property type="entry name" value="RING-HC_RNF213"/>
    <property type="match status" value="1"/>
</dbReference>
<comment type="subcellular location">
    <subcellularLocation>
        <location evidence="1">Cytoplasm</location>
    </subcellularLocation>
</comment>
<evidence type="ECO:0000259" key="8">
    <source>
        <dbReference type="PROSITE" id="PS50089"/>
    </source>
</evidence>
<keyword evidence="3" id="KW-0479">Metal-binding</keyword>
<dbReference type="InterPro" id="IPR001841">
    <property type="entry name" value="Znf_RING"/>
</dbReference>
<keyword evidence="4 7" id="KW-0863">Zinc-finger</keyword>
<evidence type="ECO:0000256" key="7">
    <source>
        <dbReference type="PROSITE-ProRule" id="PRU00175"/>
    </source>
</evidence>
<evidence type="ECO:0008006" key="12">
    <source>
        <dbReference type="Google" id="ProtNLM"/>
    </source>
</evidence>
<dbReference type="Proteomes" id="UP001152622">
    <property type="component" value="Chromosome 12"/>
</dbReference>
<evidence type="ECO:0000256" key="1">
    <source>
        <dbReference type="ARBA" id="ARBA00004496"/>
    </source>
</evidence>
<dbReference type="GO" id="GO:0005829">
    <property type="term" value="C:cytosol"/>
    <property type="evidence" value="ECO:0007669"/>
    <property type="project" value="TreeGrafter"/>
</dbReference>
<evidence type="ECO:0000256" key="3">
    <source>
        <dbReference type="ARBA" id="ARBA00022723"/>
    </source>
</evidence>
<evidence type="ECO:0000313" key="10">
    <source>
        <dbReference type="EMBL" id="KAJ8345993.1"/>
    </source>
</evidence>
<evidence type="ECO:0000313" key="11">
    <source>
        <dbReference type="Proteomes" id="UP001152622"/>
    </source>
</evidence>
<dbReference type="GO" id="GO:0002376">
    <property type="term" value="P:immune system process"/>
    <property type="evidence" value="ECO:0007669"/>
    <property type="project" value="UniProtKB-KW"/>
</dbReference>
<evidence type="ECO:0000256" key="4">
    <source>
        <dbReference type="ARBA" id="ARBA00022771"/>
    </source>
</evidence>
<feature type="domain" description="RZ-type" evidence="9">
    <location>
        <begin position="926"/>
        <end position="996"/>
    </location>
</feature>
<dbReference type="InterPro" id="IPR031248">
    <property type="entry name" value="RNF213"/>
</dbReference>
<dbReference type="PROSITE" id="PS51981">
    <property type="entry name" value="ZF_RZ"/>
    <property type="match status" value="1"/>
</dbReference>
<dbReference type="PROSITE" id="PS50089">
    <property type="entry name" value="ZF_RING_2"/>
    <property type="match status" value="1"/>
</dbReference>
<dbReference type="PANTHER" id="PTHR22605:SF18">
    <property type="entry name" value="E3 UBIQUITIN-PROTEIN LIGASE RNF213-ALPHA"/>
    <property type="match status" value="1"/>
</dbReference>
<dbReference type="OrthoDB" id="2423195at2759"/>
<dbReference type="FunFam" id="3.30.40.10:FF:000488">
    <property type="entry name" value="E3 ubiquitin-protein ligase RNF213"/>
    <property type="match status" value="1"/>
</dbReference>
<dbReference type="SMART" id="SM00184">
    <property type="entry name" value="RING"/>
    <property type="match status" value="1"/>
</dbReference>
<name>A0A9Q1EVW6_SYNKA</name>
<evidence type="ECO:0000256" key="6">
    <source>
        <dbReference type="ARBA" id="ARBA00022859"/>
    </source>
</evidence>
<dbReference type="Pfam" id="PF00097">
    <property type="entry name" value="zf-C3HC4"/>
    <property type="match status" value="1"/>
</dbReference>
<comment type="caution">
    <text evidence="10">The sequence shown here is derived from an EMBL/GenBank/DDBJ whole genome shotgun (WGS) entry which is preliminary data.</text>
</comment>